<dbReference type="InterPro" id="IPR003852">
    <property type="entry name" value="Sig_transdc_His_kinase_KdpD_N"/>
</dbReference>
<dbReference type="Gene3D" id="3.30.565.10">
    <property type="entry name" value="Histidine kinase-like ATPase, C-terminal domain"/>
    <property type="match status" value="1"/>
</dbReference>
<dbReference type="Gene3D" id="1.10.287.130">
    <property type="match status" value="1"/>
</dbReference>
<keyword evidence="5" id="KW-0597">Phosphoprotein</keyword>
<dbReference type="CDD" id="cd00082">
    <property type="entry name" value="HisKA"/>
    <property type="match status" value="1"/>
</dbReference>
<dbReference type="Gene3D" id="3.40.50.620">
    <property type="entry name" value="HUPs"/>
    <property type="match status" value="1"/>
</dbReference>
<keyword evidence="11 14" id="KW-1133">Transmembrane helix</keyword>
<keyword evidence="17" id="KW-1185">Reference proteome</keyword>
<evidence type="ECO:0000256" key="7">
    <source>
        <dbReference type="ARBA" id="ARBA00022692"/>
    </source>
</evidence>
<dbReference type="Gene3D" id="3.40.50.300">
    <property type="entry name" value="P-loop containing nucleotide triphosphate hydrolases"/>
    <property type="match status" value="1"/>
</dbReference>
<keyword evidence="7 14" id="KW-0812">Transmembrane</keyword>
<dbReference type="Pfam" id="PF02518">
    <property type="entry name" value="HATPase_c"/>
    <property type="match status" value="1"/>
</dbReference>
<evidence type="ECO:0000259" key="15">
    <source>
        <dbReference type="PROSITE" id="PS50109"/>
    </source>
</evidence>
<dbReference type="InterPro" id="IPR006016">
    <property type="entry name" value="UspA"/>
</dbReference>
<evidence type="ECO:0000256" key="13">
    <source>
        <dbReference type="ARBA" id="ARBA00023136"/>
    </source>
</evidence>
<dbReference type="Pfam" id="PF00512">
    <property type="entry name" value="HisKA"/>
    <property type="match status" value="1"/>
</dbReference>
<dbReference type="FunFam" id="3.40.50.620:FF:000112">
    <property type="entry name" value="Sensor histidine kinase KdpD"/>
    <property type="match status" value="1"/>
</dbReference>
<dbReference type="GO" id="GO:0000155">
    <property type="term" value="F:phosphorelay sensor kinase activity"/>
    <property type="evidence" value="ECO:0007669"/>
    <property type="project" value="InterPro"/>
</dbReference>
<organism evidence="16 17">
    <name type="scientific">Saccharothrix syringae</name>
    <name type="common">Nocardiopsis syringae</name>
    <dbReference type="NCBI Taxonomy" id="103733"/>
    <lineage>
        <taxon>Bacteria</taxon>
        <taxon>Bacillati</taxon>
        <taxon>Actinomycetota</taxon>
        <taxon>Actinomycetes</taxon>
        <taxon>Pseudonocardiales</taxon>
        <taxon>Pseudonocardiaceae</taxon>
        <taxon>Saccharothrix</taxon>
    </lineage>
</organism>
<evidence type="ECO:0000256" key="11">
    <source>
        <dbReference type="ARBA" id="ARBA00022989"/>
    </source>
</evidence>
<dbReference type="InterPro" id="IPR036097">
    <property type="entry name" value="HisK_dim/P_sf"/>
</dbReference>
<proteinExistence type="predicted"/>
<evidence type="ECO:0000256" key="9">
    <source>
        <dbReference type="ARBA" id="ARBA00022777"/>
    </source>
</evidence>
<dbReference type="InterPro" id="IPR038318">
    <property type="entry name" value="KdpD_sf"/>
</dbReference>
<dbReference type="FunFam" id="3.40.50.300:FF:000483">
    <property type="entry name" value="Sensor histidine kinase KdpD"/>
    <property type="match status" value="1"/>
</dbReference>
<keyword evidence="13 14" id="KW-0472">Membrane</keyword>
<dbReference type="Pfam" id="PF02702">
    <property type="entry name" value="KdpD"/>
    <property type="match status" value="1"/>
</dbReference>
<dbReference type="GO" id="GO:0005886">
    <property type="term" value="C:plasma membrane"/>
    <property type="evidence" value="ECO:0007669"/>
    <property type="project" value="UniProtKB-SubCell"/>
</dbReference>
<keyword evidence="6" id="KW-0808">Transferase</keyword>
<dbReference type="InterPro" id="IPR027417">
    <property type="entry name" value="P-loop_NTPase"/>
</dbReference>
<dbReference type="InterPro" id="IPR003661">
    <property type="entry name" value="HisK_dim/P_dom"/>
</dbReference>
<dbReference type="Proteomes" id="UP000325787">
    <property type="component" value="Chromosome"/>
</dbReference>
<dbReference type="PANTHER" id="PTHR45569:SF1">
    <property type="entry name" value="SENSOR PROTEIN KDPD"/>
    <property type="match status" value="1"/>
</dbReference>
<keyword evidence="10" id="KW-0067">ATP-binding</keyword>
<evidence type="ECO:0000313" key="16">
    <source>
        <dbReference type="EMBL" id="QFZ19428.1"/>
    </source>
</evidence>
<feature type="transmembrane region" description="Helical" evidence="14">
    <location>
        <begin position="411"/>
        <end position="439"/>
    </location>
</feature>
<dbReference type="PANTHER" id="PTHR45569">
    <property type="entry name" value="SENSOR PROTEIN KDPD"/>
    <property type="match status" value="1"/>
</dbReference>
<dbReference type="InterPro" id="IPR003594">
    <property type="entry name" value="HATPase_dom"/>
</dbReference>
<comment type="subcellular location">
    <subcellularLocation>
        <location evidence="3">Cell membrane</location>
    </subcellularLocation>
    <subcellularLocation>
        <location evidence="2">Membrane</location>
        <topology evidence="2">Multi-pass membrane protein</topology>
    </subcellularLocation>
</comment>
<dbReference type="Pfam" id="PF13493">
    <property type="entry name" value="DUF4118"/>
    <property type="match status" value="1"/>
</dbReference>
<dbReference type="GO" id="GO:0005737">
    <property type="term" value="C:cytoplasm"/>
    <property type="evidence" value="ECO:0007669"/>
    <property type="project" value="UniProtKB-ARBA"/>
</dbReference>
<dbReference type="Pfam" id="PF00582">
    <property type="entry name" value="Usp"/>
    <property type="match status" value="1"/>
</dbReference>
<dbReference type="SUPFAM" id="SSF55874">
    <property type="entry name" value="ATPase domain of HSP90 chaperone/DNA topoisomerase II/histidine kinase"/>
    <property type="match status" value="1"/>
</dbReference>
<keyword evidence="9 16" id="KW-0418">Kinase</keyword>
<dbReference type="SMART" id="SM00388">
    <property type="entry name" value="HisKA"/>
    <property type="match status" value="1"/>
</dbReference>
<dbReference type="InterPro" id="IPR004358">
    <property type="entry name" value="Sig_transdc_His_kin-like_C"/>
</dbReference>
<evidence type="ECO:0000256" key="10">
    <source>
        <dbReference type="ARBA" id="ARBA00022840"/>
    </source>
</evidence>
<keyword evidence="12" id="KW-0902">Two-component regulatory system</keyword>
<dbReference type="RefSeq" id="WP_153278239.1">
    <property type="nucleotide sequence ID" value="NZ_CP034550.1"/>
</dbReference>
<evidence type="ECO:0000256" key="1">
    <source>
        <dbReference type="ARBA" id="ARBA00000085"/>
    </source>
</evidence>
<reference evidence="17" key="1">
    <citation type="journal article" date="2021" name="Curr. Microbiol.">
        <title>Complete genome of nocamycin-producing strain Saccharothrix syringae NRRL B-16468 reveals the biosynthetic potential for secondary metabolites.</title>
        <authorList>
            <person name="Mo X."/>
            <person name="Yang S."/>
        </authorList>
    </citation>
    <scope>NUCLEOTIDE SEQUENCE [LARGE SCALE GENOMIC DNA]</scope>
    <source>
        <strain evidence="17">ATCC 51364 / DSM 43886 / JCM 6844 / KCTC 9398 / NBRC 14523 / NRRL B-16468 / INA 2240</strain>
    </source>
</reference>
<evidence type="ECO:0000256" key="8">
    <source>
        <dbReference type="ARBA" id="ARBA00022741"/>
    </source>
</evidence>
<dbReference type="SUPFAM" id="SSF47384">
    <property type="entry name" value="Homodimeric domain of signal transducing histidine kinase"/>
    <property type="match status" value="1"/>
</dbReference>
<dbReference type="PRINTS" id="PR00344">
    <property type="entry name" value="BCTRLSENSOR"/>
</dbReference>
<dbReference type="PROSITE" id="PS50109">
    <property type="entry name" value="HIS_KIN"/>
    <property type="match status" value="1"/>
</dbReference>
<dbReference type="KEGG" id="ssyi:EKG83_20070"/>
<evidence type="ECO:0000256" key="2">
    <source>
        <dbReference type="ARBA" id="ARBA00004141"/>
    </source>
</evidence>
<feature type="transmembrane region" description="Helical" evidence="14">
    <location>
        <begin position="380"/>
        <end position="399"/>
    </location>
</feature>
<sequence>MNGKRKRGELRIYLGAAPGVGKTFAMLGEAHRRRDRGTDVVVGLVETHGRDRTAALLDGLEQLPRRPAHHGAEPAELDVDALLARRPEVAVVDELAHTNAPGSRNAQRWQDVEELLDAGIDVLSTVNVQHLASLNDVVERITGVAQRETVPDEVVRRAEQLELVDITPEALRRRLAHGNVYAAHKIDAALGNYFRVGNLTALRELALLWLADQVDVALQRYRSEQHITDTWETRERVVVAISGGPESETLIRRGRRVALRAGADLLVVHVLRGDGLAGASPQLVTGFRRVAEDLGATFHTVVGDDVPTALLEFARGVNATQLVLGTSRRPRLTRVFAEGIGSAVTQASGPIDVHMVTHEEARRGPRWRPAHNALSRHRRLAGWLLALLLPGAVTGLGLVGHADMGFSTDLIAFLLATVLVALVGGVGPSVVAAFLGAGLLNFFLTPPRYSLAVAGPENLIALVAMLVVAVLVAVVVDRAARLAVQGARARTEAALLASYARTVLTSPHPVARLLEKVRENFGLESVALLERREGEWTRVACVGPRPCDEPDDADVDVPVTADVHLALRGRALPAGDQRALEAAAGQAVLALRHQRMAAEAAEAQRRAETTELRTALLSAVGHDLRTPLTSIKAAVGSLRDPDLRLSAGDTAELLEAVEVSVDRLTGLIDNLLDSSRLATGAIAPHLRAVTYDEVVARALAGIDERAAVAVDVAEHLPPVLADLGLLERVVANVVDNALRHGRPTPRRAAGGTTADEPEVAIRASAYGDRVELRVVDHGQGLPKHANETAFAPFQRLGDRDATPGVGLGLSVAKGFMEAMGGTIAAEDTPGGGLTVVLSLPVARLVVA</sequence>
<evidence type="ECO:0000256" key="3">
    <source>
        <dbReference type="ARBA" id="ARBA00004236"/>
    </source>
</evidence>
<accession>A0A5Q0GZP6</accession>
<evidence type="ECO:0000313" key="17">
    <source>
        <dbReference type="Proteomes" id="UP000325787"/>
    </source>
</evidence>
<dbReference type="EC" id="2.7.13.3" evidence="4"/>
<protein>
    <recommendedName>
        <fullName evidence="4">histidine kinase</fullName>
        <ecNumber evidence="4">2.7.13.3</ecNumber>
    </recommendedName>
</protein>
<keyword evidence="8" id="KW-0547">Nucleotide-binding</keyword>
<evidence type="ECO:0000256" key="12">
    <source>
        <dbReference type="ARBA" id="ARBA00023012"/>
    </source>
</evidence>
<dbReference type="GO" id="GO:0005524">
    <property type="term" value="F:ATP binding"/>
    <property type="evidence" value="ECO:0007669"/>
    <property type="project" value="UniProtKB-KW"/>
</dbReference>
<comment type="catalytic activity">
    <reaction evidence="1">
        <text>ATP + protein L-histidine = ADP + protein N-phospho-L-histidine.</text>
        <dbReference type="EC" id="2.7.13.3"/>
    </reaction>
</comment>
<evidence type="ECO:0000256" key="4">
    <source>
        <dbReference type="ARBA" id="ARBA00012438"/>
    </source>
</evidence>
<dbReference type="InterPro" id="IPR014729">
    <property type="entry name" value="Rossmann-like_a/b/a_fold"/>
</dbReference>
<dbReference type="AlphaFoldDB" id="A0A5Q0GZP6"/>
<dbReference type="InterPro" id="IPR052023">
    <property type="entry name" value="Histidine_kinase_KdpD"/>
</dbReference>
<gene>
    <name evidence="16" type="ORF">EKG83_20070</name>
</gene>
<evidence type="ECO:0000256" key="5">
    <source>
        <dbReference type="ARBA" id="ARBA00022553"/>
    </source>
</evidence>
<feature type="transmembrane region" description="Helical" evidence="14">
    <location>
        <begin position="459"/>
        <end position="480"/>
    </location>
</feature>
<dbReference type="EMBL" id="CP034550">
    <property type="protein sequence ID" value="QFZ19428.1"/>
    <property type="molecule type" value="Genomic_DNA"/>
</dbReference>
<dbReference type="InterPro" id="IPR036890">
    <property type="entry name" value="HATPase_C_sf"/>
</dbReference>
<name>A0A5Q0GZP6_SACSY</name>
<dbReference type="SUPFAM" id="SSF52402">
    <property type="entry name" value="Adenine nucleotide alpha hydrolases-like"/>
    <property type="match status" value="1"/>
</dbReference>
<dbReference type="Gene3D" id="1.20.120.620">
    <property type="entry name" value="Backbone structure of the membrane domain of e. Coli histidine kinase receptor kdpd"/>
    <property type="match status" value="1"/>
</dbReference>
<feature type="domain" description="Histidine kinase" evidence="15">
    <location>
        <begin position="619"/>
        <end position="843"/>
    </location>
</feature>
<dbReference type="InterPro" id="IPR025201">
    <property type="entry name" value="KdpD_TM"/>
</dbReference>
<dbReference type="SMART" id="SM00387">
    <property type="entry name" value="HATPase_c"/>
    <property type="match status" value="1"/>
</dbReference>
<evidence type="ECO:0000256" key="6">
    <source>
        <dbReference type="ARBA" id="ARBA00022679"/>
    </source>
</evidence>
<evidence type="ECO:0000256" key="14">
    <source>
        <dbReference type="SAM" id="Phobius"/>
    </source>
</evidence>
<dbReference type="InterPro" id="IPR005467">
    <property type="entry name" value="His_kinase_dom"/>
</dbReference>